<dbReference type="Gene3D" id="2.10.109.10">
    <property type="entry name" value="Umud Fragment, subunit A"/>
    <property type="match status" value="1"/>
</dbReference>
<reference evidence="1" key="2">
    <citation type="submission" date="2020-08" db="EMBL/GenBank/DDBJ databases">
        <title>Plant Genome Project.</title>
        <authorList>
            <person name="Zhang R.-G."/>
        </authorList>
    </citation>
    <scope>NUCLEOTIDE SEQUENCE</scope>
    <source>
        <strain evidence="1">Huo1</strain>
        <tissue evidence="1">Leaf</tissue>
    </source>
</reference>
<proteinExistence type="predicted"/>
<dbReference type="SUPFAM" id="SSF51306">
    <property type="entry name" value="LexA/Signal peptidase"/>
    <property type="match status" value="1"/>
</dbReference>
<dbReference type="InterPro" id="IPR053307">
    <property type="entry name" value="Mitochondrial_IM_protease"/>
</dbReference>
<dbReference type="PANTHER" id="PTHR47040">
    <property type="entry name" value="OSJNBA0068L06.9 PROTEIN"/>
    <property type="match status" value="1"/>
</dbReference>
<protein>
    <recommendedName>
        <fullName evidence="3">Mitochondrial inner membrane protease subunit 1</fullName>
    </recommendedName>
</protein>
<dbReference type="Proteomes" id="UP000298416">
    <property type="component" value="Unassembled WGS sequence"/>
</dbReference>
<evidence type="ECO:0000313" key="1">
    <source>
        <dbReference type="EMBL" id="KAG6400889.1"/>
    </source>
</evidence>
<dbReference type="AlphaFoldDB" id="A0A8X8ZEB5"/>
<evidence type="ECO:0000313" key="2">
    <source>
        <dbReference type="Proteomes" id="UP000298416"/>
    </source>
</evidence>
<dbReference type="EMBL" id="PNBA02000014">
    <property type="protein sequence ID" value="KAG6400889.1"/>
    <property type="molecule type" value="Genomic_DNA"/>
</dbReference>
<evidence type="ECO:0008006" key="3">
    <source>
        <dbReference type="Google" id="ProtNLM"/>
    </source>
</evidence>
<sequence length="233" mass="26886">MVGISTLLRYFETELDYSISVARMTQNVPRDLLYYAVLDLVHLLRILYLVQAYLQQGQIVDKQILDIIWRTFSYGRLTFLHWNKGKEMEPNNWDSWWNSSCSENSRPDPMSVHVGDVVVMKDPKNSAKFLIRRLAAIEGDEMASKDAVDEPFVLEEDQCWVLADNDKLKPKQAYDSRIFGPVTMTSIVGRAIYCVRNDVDHGPVKNSEYSTTKDSPVLEFELDVDEILKNRKA</sequence>
<reference evidence="1" key="1">
    <citation type="submission" date="2018-01" db="EMBL/GenBank/DDBJ databases">
        <authorList>
            <person name="Mao J.F."/>
        </authorList>
    </citation>
    <scope>NUCLEOTIDE SEQUENCE</scope>
    <source>
        <strain evidence="1">Huo1</strain>
        <tissue evidence="1">Leaf</tissue>
    </source>
</reference>
<organism evidence="1">
    <name type="scientific">Salvia splendens</name>
    <name type="common">Scarlet sage</name>
    <dbReference type="NCBI Taxonomy" id="180675"/>
    <lineage>
        <taxon>Eukaryota</taxon>
        <taxon>Viridiplantae</taxon>
        <taxon>Streptophyta</taxon>
        <taxon>Embryophyta</taxon>
        <taxon>Tracheophyta</taxon>
        <taxon>Spermatophyta</taxon>
        <taxon>Magnoliopsida</taxon>
        <taxon>eudicotyledons</taxon>
        <taxon>Gunneridae</taxon>
        <taxon>Pentapetalae</taxon>
        <taxon>asterids</taxon>
        <taxon>lamiids</taxon>
        <taxon>Lamiales</taxon>
        <taxon>Lamiaceae</taxon>
        <taxon>Nepetoideae</taxon>
        <taxon>Mentheae</taxon>
        <taxon>Salviinae</taxon>
        <taxon>Salvia</taxon>
        <taxon>Salvia subgen. Calosphace</taxon>
        <taxon>core Calosphace</taxon>
    </lineage>
</organism>
<dbReference type="CDD" id="cd06530">
    <property type="entry name" value="S26_SPase_I"/>
    <property type="match status" value="1"/>
</dbReference>
<dbReference type="InterPro" id="IPR019533">
    <property type="entry name" value="Peptidase_S26"/>
</dbReference>
<dbReference type="PANTHER" id="PTHR47040:SF1">
    <property type="entry name" value="MITOCHONDRIAL ATP-INDEPENDENT INNER MEMBRANE PROTEASE SUBUNIT 2"/>
    <property type="match status" value="1"/>
</dbReference>
<keyword evidence="2" id="KW-1185">Reference proteome</keyword>
<name>A0A8X8ZEB5_SALSN</name>
<comment type="caution">
    <text evidence="1">The sequence shown here is derived from an EMBL/GenBank/DDBJ whole genome shotgun (WGS) entry which is preliminary data.</text>
</comment>
<dbReference type="GO" id="GO:0006465">
    <property type="term" value="P:signal peptide processing"/>
    <property type="evidence" value="ECO:0007669"/>
    <property type="project" value="InterPro"/>
</dbReference>
<dbReference type="InterPro" id="IPR036286">
    <property type="entry name" value="LexA/Signal_pep-like_sf"/>
</dbReference>
<gene>
    <name evidence="1" type="ORF">SASPL_137734</name>
</gene>
<accession>A0A8X8ZEB5</accession>
<dbReference type="GO" id="GO:0004252">
    <property type="term" value="F:serine-type endopeptidase activity"/>
    <property type="evidence" value="ECO:0007669"/>
    <property type="project" value="InterPro"/>
</dbReference>